<protein>
    <submittedName>
        <fullName evidence="2">EYxxD motif small membrane protein</fullName>
    </submittedName>
</protein>
<accession>A0ABV6LMR6</accession>
<organism evidence="2 3">
    <name type="scientific">Pontibacillus salicampi</name>
    <dbReference type="NCBI Taxonomy" id="1449801"/>
    <lineage>
        <taxon>Bacteria</taxon>
        <taxon>Bacillati</taxon>
        <taxon>Bacillota</taxon>
        <taxon>Bacilli</taxon>
        <taxon>Bacillales</taxon>
        <taxon>Bacillaceae</taxon>
        <taxon>Pontibacillus</taxon>
    </lineage>
</organism>
<comment type="caution">
    <text evidence="2">The sequence shown here is derived from an EMBL/GenBank/DDBJ whole genome shotgun (WGS) entry which is preliminary data.</text>
</comment>
<sequence>MNIMEYLTDMTFVIATIIGSIVAILFIYIQKRKKT</sequence>
<dbReference type="RefSeq" id="WP_377346784.1">
    <property type="nucleotide sequence ID" value="NZ_JBHLTP010000005.1"/>
</dbReference>
<dbReference type="EMBL" id="JBHLTP010000005">
    <property type="protein sequence ID" value="MFC0523672.1"/>
    <property type="molecule type" value="Genomic_DNA"/>
</dbReference>
<keyword evidence="3" id="KW-1185">Reference proteome</keyword>
<keyword evidence="1" id="KW-0812">Transmembrane</keyword>
<evidence type="ECO:0000313" key="2">
    <source>
        <dbReference type="EMBL" id="MFC0523672.1"/>
    </source>
</evidence>
<evidence type="ECO:0000313" key="3">
    <source>
        <dbReference type="Proteomes" id="UP001589836"/>
    </source>
</evidence>
<name>A0ABV6LMR6_9BACI</name>
<proteinExistence type="predicted"/>
<keyword evidence="1" id="KW-0472">Membrane</keyword>
<keyword evidence="1" id="KW-1133">Transmembrane helix</keyword>
<reference evidence="2 3" key="1">
    <citation type="submission" date="2024-09" db="EMBL/GenBank/DDBJ databases">
        <authorList>
            <person name="Sun Q."/>
            <person name="Mori K."/>
        </authorList>
    </citation>
    <scope>NUCLEOTIDE SEQUENCE [LARGE SCALE GENOMIC DNA]</scope>
    <source>
        <strain evidence="2 3">NCAIM B.02529</strain>
    </source>
</reference>
<feature type="transmembrane region" description="Helical" evidence="1">
    <location>
        <begin position="12"/>
        <end position="29"/>
    </location>
</feature>
<dbReference type="Proteomes" id="UP001589836">
    <property type="component" value="Unassembled WGS sequence"/>
</dbReference>
<gene>
    <name evidence="2" type="ORF">ACFFGV_08745</name>
</gene>
<evidence type="ECO:0000256" key="1">
    <source>
        <dbReference type="SAM" id="Phobius"/>
    </source>
</evidence>
<dbReference type="NCBIfam" id="NF045534">
    <property type="entry name" value="small_EYxxD"/>
    <property type="match status" value="1"/>
</dbReference>